<keyword evidence="6" id="KW-1185">Reference proteome</keyword>
<protein>
    <recommendedName>
        <fullName evidence="4">RRM domain-containing protein</fullName>
    </recommendedName>
</protein>
<reference evidence="5" key="1">
    <citation type="submission" date="2022-08" db="UniProtKB">
        <authorList>
            <consortium name="EnsemblMetazoa"/>
        </authorList>
    </citation>
    <scope>IDENTIFICATION</scope>
    <source>
        <strain evidence="5">05x7-T-G4-1.051#20</strain>
    </source>
</reference>
<evidence type="ECO:0000313" key="5">
    <source>
        <dbReference type="EnsemblMetazoa" id="G10481.2:cds"/>
    </source>
</evidence>
<dbReference type="EnsemblMetazoa" id="G10481.2">
    <property type="protein sequence ID" value="G10481.2:cds"/>
    <property type="gene ID" value="G10481"/>
</dbReference>
<evidence type="ECO:0000256" key="2">
    <source>
        <dbReference type="PROSITE-ProRule" id="PRU00176"/>
    </source>
</evidence>
<dbReference type="Gene3D" id="3.30.70.330">
    <property type="match status" value="2"/>
</dbReference>
<evidence type="ECO:0000256" key="1">
    <source>
        <dbReference type="ARBA" id="ARBA00022884"/>
    </source>
</evidence>
<dbReference type="InterPro" id="IPR035979">
    <property type="entry name" value="RBD_domain_sf"/>
</dbReference>
<feature type="compositionally biased region" description="Polar residues" evidence="3">
    <location>
        <begin position="98"/>
        <end position="131"/>
    </location>
</feature>
<name>A0A8W8HPJ8_MAGGI</name>
<dbReference type="InterPro" id="IPR034221">
    <property type="entry name" value="RBM34_RRM2"/>
</dbReference>
<dbReference type="InterPro" id="IPR050502">
    <property type="entry name" value="Euk_RNA-bind_prot"/>
</dbReference>
<feature type="compositionally biased region" description="Basic residues" evidence="3">
    <location>
        <begin position="569"/>
        <end position="585"/>
    </location>
</feature>
<dbReference type="AlphaFoldDB" id="A0A8W8HPJ8"/>
<evidence type="ECO:0000256" key="3">
    <source>
        <dbReference type="SAM" id="MobiDB-lite"/>
    </source>
</evidence>
<sequence length="585" mass="65888">NKCTLKLDLQSLKFQRSQTTPSTDIMVSRKKHKMSTKSDITSDLSSKKKRKTSKLESKKLAKLIDKKLNLSDTSKTAKRSTSKSEKEKLAALFGAKVTLSSSKPGTQNQKGIGETVSASETRGSEGNVQGVSNKKKSKKKKNKENSCPKAEAIASVTVQNQGDIKLATLSNKRKRKSPKSDSAKLAKLMTKKLNLSDTATASEKQKLAALFGDKVTSTQNQERFDAASTLSEETSGSARNITKGSKKKSKKKKNKENSSPSNDVQETVKNSKEMAKTQAEEDMDDDESEGEDKRVDKMAGFCPPPGIVHESLLMEKKKKKTKKPDLDEEEEKPKGIKSKRDTSKDCKTIFVGNLPVNTDKKELHKLFRKFGSIETVRLRCVPRSDTKLPKRAAVILKDFHPERDNICAYVCFKEEESAQKALKMNGKLVKSFHIRVDMSNHDPKTDFKRSIFVGNLPLDIKEEDVRSHFESCGKIRNVRVIRDSKSGVGKGICYVTFKSKDSVGLAMKLKGTELSGRKARIEYCLENPQKEKKVKKDMKRPQRRDDKREKKQKFHTRPSNVKSSAVFQKKIRSKQKKKRKSRQHR</sequence>
<dbReference type="GO" id="GO:0003729">
    <property type="term" value="F:mRNA binding"/>
    <property type="evidence" value="ECO:0007669"/>
    <property type="project" value="TreeGrafter"/>
</dbReference>
<proteinExistence type="predicted"/>
<dbReference type="InterPro" id="IPR000504">
    <property type="entry name" value="RRM_dom"/>
</dbReference>
<evidence type="ECO:0000313" key="6">
    <source>
        <dbReference type="Proteomes" id="UP000005408"/>
    </source>
</evidence>
<feature type="compositionally biased region" description="Basic and acidic residues" evidence="3">
    <location>
        <begin position="539"/>
        <end position="549"/>
    </location>
</feature>
<keyword evidence="1 2" id="KW-0694">RNA-binding</keyword>
<feature type="compositionally biased region" description="Basic and acidic residues" evidence="3">
    <location>
        <begin position="53"/>
        <end position="69"/>
    </location>
</feature>
<feature type="region of interest" description="Disordered" evidence="3">
    <location>
        <begin position="17"/>
        <end position="149"/>
    </location>
</feature>
<feature type="domain" description="RRM" evidence="4">
    <location>
        <begin position="347"/>
        <end position="441"/>
    </location>
</feature>
<accession>A0A8W8HPJ8</accession>
<dbReference type="PROSITE" id="PS50102">
    <property type="entry name" value="RRM"/>
    <property type="match status" value="2"/>
</dbReference>
<feature type="compositionally biased region" description="Polar residues" evidence="3">
    <location>
        <begin position="557"/>
        <end position="566"/>
    </location>
</feature>
<feature type="compositionally biased region" description="Basic and acidic residues" evidence="3">
    <location>
        <begin position="269"/>
        <end position="279"/>
    </location>
</feature>
<dbReference type="CDD" id="cd12394">
    <property type="entry name" value="RRM1_RBM34"/>
    <property type="match status" value="1"/>
</dbReference>
<feature type="compositionally biased region" description="Acidic residues" evidence="3">
    <location>
        <begin position="280"/>
        <end position="290"/>
    </location>
</feature>
<dbReference type="Proteomes" id="UP000005408">
    <property type="component" value="Unassembled WGS sequence"/>
</dbReference>
<feature type="region of interest" description="Disordered" evidence="3">
    <location>
        <begin position="213"/>
        <end position="342"/>
    </location>
</feature>
<feature type="region of interest" description="Disordered" evidence="3">
    <location>
        <begin position="527"/>
        <end position="585"/>
    </location>
</feature>
<feature type="compositionally biased region" description="Basic and acidic residues" evidence="3">
    <location>
        <begin position="331"/>
        <end position="342"/>
    </location>
</feature>
<feature type="compositionally biased region" description="Basic residues" evidence="3">
    <location>
        <begin position="133"/>
        <end position="142"/>
    </location>
</feature>
<dbReference type="Pfam" id="PF00076">
    <property type="entry name" value="RRM_1"/>
    <property type="match status" value="2"/>
</dbReference>
<feature type="compositionally biased region" description="Polar residues" evidence="3">
    <location>
        <begin position="228"/>
        <end position="242"/>
    </location>
</feature>
<dbReference type="SMART" id="SM00360">
    <property type="entry name" value="RRM"/>
    <property type="match status" value="2"/>
</dbReference>
<dbReference type="CDD" id="cd12395">
    <property type="entry name" value="RRM2_RBM34"/>
    <property type="match status" value="1"/>
</dbReference>
<feature type="compositionally biased region" description="Basic residues" evidence="3">
    <location>
        <begin position="244"/>
        <end position="254"/>
    </location>
</feature>
<dbReference type="PANTHER" id="PTHR48025">
    <property type="entry name" value="OS02G0815200 PROTEIN"/>
    <property type="match status" value="1"/>
</dbReference>
<evidence type="ECO:0000259" key="4">
    <source>
        <dbReference type="PROSITE" id="PS50102"/>
    </source>
</evidence>
<dbReference type="SUPFAM" id="SSF54928">
    <property type="entry name" value="RNA-binding domain, RBD"/>
    <property type="match status" value="2"/>
</dbReference>
<feature type="domain" description="RRM" evidence="4">
    <location>
        <begin position="449"/>
        <end position="526"/>
    </location>
</feature>
<dbReference type="PANTHER" id="PTHR48025:SF1">
    <property type="entry name" value="RRM DOMAIN-CONTAINING PROTEIN"/>
    <property type="match status" value="1"/>
</dbReference>
<dbReference type="InterPro" id="IPR012677">
    <property type="entry name" value="Nucleotide-bd_a/b_plait_sf"/>
</dbReference>
<organism evidence="5 6">
    <name type="scientific">Magallana gigas</name>
    <name type="common">Pacific oyster</name>
    <name type="synonym">Crassostrea gigas</name>
    <dbReference type="NCBI Taxonomy" id="29159"/>
    <lineage>
        <taxon>Eukaryota</taxon>
        <taxon>Metazoa</taxon>
        <taxon>Spiralia</taxon>
        <taxon>Lophotrochozoa</taxon>
        <taxon>Mollusca</taxon>
        <taxon>Bivalvia</taxon>
        <taxon>Autobranchia</taxon>
        <taxon>Pteriomorphia</taxon>
        <taxon>Ostreida</taxon>
        <taxon>Ostreoidea</taxon>
        <taxon>Ostreidae</taxon>
        <taxon>Magallana</taxon>
    </lineage>
</organism>